<feature type="compositionally biased region" description="Low complexity" evidence="1">
    <location>
        <begin position="409"/>
        <end position="422"/>
    </location>
</feature>
<evidence type="ECO:0000256" key="1">
    <source>
        <dbReference type="SAM" id="MobiDB-lite"/>
    </source>
</evidence>
<name>A0A6A6PV47_9PEZI</name>
<feature type="compositionally biased region" description="Polar residues" evidence="1">
    <location>
        <begin position="330"/>
        <end position="356"/>
    </location>
</feature>
<dbReference type="OrthoDB" id="5376312at2759"/>
<feature type="region of interest" description="Disordered" evidence="1">
    <location>
        <begin position="190"/>
        <end position="247"/>
    </location>
</feature>
<sequence>MRTASPHTMPARNPLPKRADSTNDSKAAILVVVILAILLFLAILAYIVLKSLRKRHTTPTYVPTQFLKRKWEAWNPARIVSKGNYSARLQENDSVPTLHPRSARTSTYNLGEVEQQGGVDRHASVRSVLTLPAYSRSVRENERVLGREGERGGVDTVLEHPETVEEEEQRREGEMESLYQIRVQRRQEIEERNARREERRAARARGDTVTLERLRREAAQRASDREQGGSAAMIAQHQSRSRDRRVSSVSYAELGVARHDGTRIRANSNDSDNRPLLDSAASMSGRTATSTQGRGRSASSVLSVSDASDYEGELPPFAPATDLETVTLNQVHSRNGSRTHTPLANRSRASSYGQLQQPPPLDTSVDIADHSIVPSAEPPSYQSPDGFEDVPPYTSPVETRQRISTIPESSQQASARQTSSQTGAPMLPQFERLPSIRIAAATPVEPATGVEWPSPNRDSRR</sequence>
<keyword evidence="4" id="KW-1185">Reference proteome</keyword>
<feature type="region of interest" description="Disordered" evidence="1">
    <location>
        <begin position="330"/>
        <end position="461"/>
    </location>
</feature>
<keyword evidence="2" id="KW-1133">Transmembrane helix</keyword>
<feature type="compositionally biased region" description="Basic and acidic residues" evidence="1">
    <location>
        <begin position="190"/>
        <end position="227"/>
    </location>
</feature>
<keyword evidence="2" id="KW-0472">Membrane</keyword>
<feature type="compositionally biased region" description="Polar residues" evidence="1">
    <location>
        <begin position="396"/>
        <end position="408"/>
    </location>
</feature>
<evidence type="ECO:0000313" key="4">
    <source>
        <dbReference type="Proteomes" id="UP000799767"/>
    </source>
</evidence>
<dbReference type="Proteomes" id="UP000799767">
    <property type="component" value="Unassembled WGS sequence"/>
</dbReference>
<accession>A0A6A6PV47</accession>
<protein>
    <submittedName>
        <fullName evidence="3">Uncharacterized protein</fullName>
    </submittedName>
</protein>
<feature type="transmembrane region" description="Helical" evidence="2">
    <location>
        <begin position="27"/>
        <end position="49"/>
    </location>
</feature>
<keyword evidence="2" id="KW-0812">Transmembrane</keyword>
<dbReference type="RefSeq" id="XP_033590405.1">
    <property type="nucleotide sequence ID" value="XM_033733149.1"/>
</dbReference>
<feature type="region of interest" description="Disordered" evidence="1">
    <location>
        <begin position="1"/>
        <end position="21"/>
    </location>
</feature>
<proteinExistence type="predicted"/>
<reference evidence="3" key="1">
    <citation type="journal article" date="2020" name="Stud. Mycol.">
        <title>101 Dothideomycetes genomes: a test case for predicting lifestyles and emergence of pathogens.</title>
        <authorList>
            <person name="Haridas S."/>
            <person name="Albert R."/>
            <person name="Binder M."/>
            <person name="Bloem J."/>
            <person name="Labutti K."/>
            <person name="Salamov A."/>
            <person name="Andreopoulos B."/>
            <person name="Baker S."/>
            <person name="Barry K."/>
            <person name="Bills G."/>
            <person name="Bluhm B."/>
            <person name="Cannon C."/>
            <person name="Castanera R."/>
            <person name="Culley D."/>
            <person name="Daum C."/>
            <person name="Ezra D."/>
            <person name="Gonzalez J."/>
            <person name="Henrissat B."/>
            <person name="Kuo A."/>
            <person name="Liang C."/>
            <person name="Lipzen A."/>
            <person name="Lutzoni F."/>
            <person name="Magnuson J."/>
            <person name="Mondo S."/>
            <person name="Nolan M."/>
            <person name="Ohm R."/>
            <person name="Pangilinan J."/>
            <person name="Park H.-J."/>
            <person name="Ramirez L."/>
            <person name="Alfaro M."/>
            <person name="Sun H."/>
            <person name="Tritt A."/>
            <person name="Yoshinaga Y."/>
            <person name="Zwiers L.-H."/>
            <person name="Turgeon B."/>
            <person name="Goodwin S."/>
            <person name="Spatafora J."/>
            <person name="Crous P."/>
            <person name="Grigoriev I."/>
        </authorList>
    </citation>
    <scope>NUCLEOTIDE SEQUENCE</scope>
    <source>
        <strain evidence="3">CBS 113389</strain>
    </source>
</reference>
<dbReference type="AlphaFoldDB" id="A0A6A6PV47"/>
<evidence type="ECO:0000256" key="2">
    <source>
        <dbReference type="SAM" id="Phobius"/>
    </source>
</evidence>
<gene>
    <name evidence="3" type="ORF">BDY17DRAFT_294522</name>
</gene>
<feature type="region of interest" description="Disordered" evidence="1">
    <location>
        <begin position="262"/>
        <end position="304"/>
    </location>
</feature>
<dbReference type="EMBL" id="MU001634">
    <property type="protein sequence ID" value="KAF2483835.1"/>
    <property type="molecule type" value="Genomic_DNA"/>
</dbReference>
<evidence type="ECO:0000313" key="3">
    <source>
        <dbReference type="EMBL" id="KAF2483835.1"/>
    </source>
</evidence>
<organism evidence="3 4">
    <name type="scientific">Neohortaea acidophila</name>
    <dbReference type="NCBI Taxonomy" id="245834"/>
    <lineage>
        <taxon>Eukaryota</taxon>
        <taxon>Fungi</taxon>
        <taxon>Dikarya</taxon>
        <taxon>Ascomycota</taxon>
        <taxon>Pezizomycotina</taxon>
        <taxon>Dothideomycetes</taxon>
        <taxon>Dothideomycetidae</taxon>
        <taxon>Mycosphaerellales</taxon>
        <taxon>Teratosphaeriaceae</taxon>
        <taxon>Neohortaea</taxon>
    </lineage>
</organism>
<feature type="compositionally biased region" description="Low complexity" evidence="1">
    <location>
        <begin position="293"/>
        <end position="304"/>
    </location>
</feature>
<feature type="compositionally biased region" description="Polar residues" evidence="1">
    <location>
        <begin position="281"/>
        <end position="292"/>
    </location>
</feature>
<dbReference type="GeneID" id="54474151"/>